<dbReference type="WBParaSite" id="L893_g33783.t1">
    <property type="protein sequence ID" value="L893_g33783.t1"/>
    <property type="gene ID" value="L893_g33783"/>
</dbReference>
<accession>A0A1I8A821</accession>
<keyword evidence="2" id="KW-1185">Reference proteome</keyword>
<evidence type="ECO:0000313" key="3">
    <source>
        <dbReference type="WBParaSite" id="L893_g33783.t1"/>
    </source>
</evidence>
<organism evidence="2 3">
    <name type="scientific">Steinernema glaseri</name>
    <dbReference type="NCBI Taxonomy" id="37863"/>
    <lineage>
        <taxon>Eukaryota</taxon>
        <taxon>Metazoa</taxon>
        <taxon>Ecdysozoa</taxon>
        <taxon>Nematoda</taxon>
        <taxon>Chromadorea</taxon>
        <taxon>Rhabditida</taxon>
        <taxon>Tylenchina</taxon>
        <taxon>Panagrolaimomorpha</taxon>
        <taxon>Strongyloidoidea</taxon>
        <taxon>Steinernematidae</taxon>
        <taxon>Steinernema</taxon>
    </lineage>
</organism>
<dbReference type="Proteomes" id="UP000095287">
    <property type="component" value="Unplaced"/>
</dbReference>
<protein>
    <submittedName>
        <fullName evidence="3">Uncharacterized protein</fullName>
    </submittedName>
</protein>
<feature type="compositionally biased region" description="Polar residues" evidence="1">
    <location>
        <begin position="31"/>
        <end position="50"/>
    </location>
</feature>
<name>A0A1I8A821_9BILA</name>
<sequence length="95" mass="10570">MRFAAHLSEIPCDTRNLLGIETSAFYAQASAQLPSSQDFEGSQSEPSQEQPMAKEQVCVKRKADGLEEVASKRARSDQPDLEGHYWAVQMAVMRP</sequence>
<dbReference type="AlphaFoldDB" id="A0A1I8A821"/>
<evidence type="ECO:0000313" key="2">
    <source>
        <dbReference type="Proteomes" id="UP000095287"/>
    </source>
</evidence>
<proteinExistence type="predicted"/>
<feature type="region of interest" description="Disordered" evidence="1">
    <location>
        <begin position="31"/>
        <end position="57"/>
    </location>
</feature>
<reference evidence="3" key="1">
    <citation type="submission" date="2016-11" db="UniProtKB">
        <authorList>
            <consortium name="WormBaseParasite"/>
        </authorList>
    </citation>
    <scope>IDENTIFICATION</scope>
</reference>
<evidence type="ECO:0000256" key="1">
    <source>
        <dbReference type="SAM" id="MobiDB-lite"/>
    </source>
</evidence>